<keyword evidence="14" id="KW-1185">Reference proteome</keyword>
<keyword evidence="7" id="KW-0406">Ion transport</keyword>
<keyword evidence="8" id="KW-0626">Porin</keyword>
<evidence type="ECO:0000313" key="14">
    <source>
        <dbReference type="Proteomes" id="UP000663570"/>
    </source>
</evidence>
<evidence type="ECO:0000259" key="12">
    <source>
        <dbReference type="Pfam" id="PF13609"/>
    </source>
</evidence>
<dbReference type="InterPro" id="IPR050298">
    <property type="entry name" value="Gram-neg_bact_OMP"/>
</dbReference>
<keyword evidence="4" id="KW-1134">Transmembrane beta strand</keyword>
<feature type="chain" id="PRO_5045462667" evidence="11">
    <location>
        <begin position="21"/>
        <end position="351"/>
    </location>
</feature>
<dbReference type="InterPro" id="IPR023614">
    <property type="entry name" value="Porin_dom_sf"/>
</dbReference>
<keyword evidence="10" id="KW-0998">Cell outer membrane</keyword>
<dbReference type="CDD" id="cd00342">
    <property type="entry name" value="gram_neg_porins"/>
    <property type="match status" value="1"/>
</dbReference>
<keyword evidence="3" id="KW-0813">Transport</keyword>
<dbReference type="PANTHER" id="PTHR34501:SF9">
    <property type="entry name" value="MAJOR OUTER MEMBRANE PROTEIN P.IA"/>
    <property type="match status" value="1"/>
</dbReference>
<evidence type="ECO:0000256" key="9">
    <source>
        <dbReference type="ARBA" id="ARBA00023136"/>
    </source>
</evidence>
<dbReference type="InterPro" id="IPR033900">
    <property type="entry name" value="Gram_neg_porin_domain"/>
</dbReference>
<evidence type="ECO:0000256" key="8">
    <source>
        <dbReference type="ARBA" id="ARBA00023114"/>
    </source>
</evidence>
<dbReference type="EMBL" id="CP071060">
    <property type="protein sequence ID" value="QSI78176.1"/>
    <property type="molecule type" value="Genomic_DNA"/>
</dbReference>
<protein>
    <submittedName>
        <fullName evidence="13">Porin</fullName>
    </submittedName>
</protein>
<evidence type="ECO:0000256" key="6">
    <source>
        <dbReference type="ARBA" id="ARBA00022729"/>
    </source>
</evidence>
<evidence type="ECO:0000256" key="7">
    <source>
        <dbReference type="ARBA" id="ARBA00023065"/>
    </source>
</evidence>
<evidence type="ECO:0000256" key="5">
    <source>
        <dbReference type="ARBA" id="ARBA00022692"/>
    </source>
</evidence>
<evidence type="ECO:0000256" key="4">
    <source>
        <dbReference type="ARBA" id="ARBA00022452"/>
    </source>
</evidence>
<evidence type="ECO:0000256" key="3">
    <source>
        <dbReference type="ARBA" id="ARBA00022448"/>
    </source>
</evidence>
<dbReference type="Proteomes" id="UP000663570">
    <property type="component" value="Chromosome"/>
</dbReference>
<evidence type="ECO:0000313" key="13">
    <source>
        <dbReference type="EMBL" id="QSI78176.1"/>
    </source>
</evidence>
<feature type="signal peptide" evidence="11">
    <location>
        <begin position="1"/>
        <end position="20"/>
    </location>
</feature>
<organism evidence="13 14">
    <name type="scientific">Niveibacterium microcysteis</name>
    <dbReference type="NCBI Taxonomy" id="2811415"/>
    <lineage>
        <taxon>Bacteria</taxon>
        <taxon>Pseudomonadati</taxon>
        <taxon>Pseudomonadota</taxon>
        <taxon>Betaproteobacteria</taxon>
        <taxon>Rhodocyclales</taxon>
        <taxon>Rhodocyclaceae</taxon>
        <taxon>Niveibacterium</taxon>
    </lineage>
</organism>
<evidence type="ECO:0000256" key="11">
    <source>
        <dbReference type="SAM" id="SignalP"/>
    </source>
</evidence>
<gene>
    <name evidence="13" type="ORF">JY500_05925</name>
</gene>
<evidence type="ECO:0000256" key="2">
    <source>
        <dbReference type="ARBA" id="ARBA00011233"/>
    </source>
</evidence>
<evidence type="ECO:0000256" key="10">
    <source>
        <dbReference type="ARBA" id="ARBA00023237"/>
    </source>
</evidence>
<dbReference type="PANTHER" id="PTHR34501">
    <property type="entry name" value="PROTEIN YDDL-RELATED"/>
    <property type="match status" value="1"/>
</dbReference>
<reference evidence="13 14" key="1">
    <citation type="submission" date="2021-02" db="EMBL/GenBank/DDBJ databases">
        <title>Niveibacterium changnyeongensis HC41.</title>
        <authorList>
            <person name="Kang M."/>
        </authorList>
    </citation>
    <scope>NUCLEOTIDE SEQUENCE [LARGE SCALE GENOMIC DNA]</scope>
    <source>
        <strain evidence="13 14">HC41</strain>
    </source>
</reference>
<dbReference type="SUPFAM" id="SSF56935">
    <property type="entry name" value="Porins"/>
    <property type="match status" value="1"/>
</dbReference>
<comment type="subcellular location">
    <subcellularLocation>
        <location evidence="1">Cell outer membrane</location>
        <topology evidence="1">Multi-pass membrane protein</topology>
    </subcellularLocation>
</comment>
<comment type="subunit">
    <text evidence="2">Homotrimer.</text>
</comment>
<dbReference type="Pfam" id="PF13609">
    <property type="entry name" value="Porin_4"/>
    <property type="match status" value="1"/>
</dbReference>
<keyword evidence="6 11" id="KW-0732">Signal</keyword>
<proteinExistence type="predicted"/>
<evidence type="ECO:0000256" key="1">
    <source>
        <dbReference type="ARBA" id="ARBA00004571"/>
    </source>
</evidence>
<feature type="domain" description="Porin" evidence="12">
    <location>
        <begin position="7"/>
        <end position="321"/>
    </location>
</feature>
<dbReference type="RefSeq" id="WP_206255482.1">
    <property type="nucleotide sequence ID" value="NZ_CP071060.1"/>
</dbReference>
<keyword evidence="5" id="KW-0812">Transmembrane</keyword>
<name>A0ABX7M9A1_9RHOO</name>
<accession>A0ABX7M9A1</accession>
<dbReference type="Gene3D" id="2.40.160.10">
    <property type="entry name" value="Porin"/>
    <property type="match status" value="1"/>
</dbReference>
<keyword evidence="9" id="KW-0472">Membrane</keyword>
<sequence length="351" mass="37442">MQKKLIAVAIAGLAAAPAFAVDTSVTLYGLVDAGYSWRGDNYDSTKANRQGFDSGQLNGSRLGVRGVEEITPGLKGKFQIEAGVKADTGGSNQGGLAWGRQSWVGLDFGAAEVRFGRQYTPQFNLYAGYIDPFGLGGVAETNNVFTHIVARADNAAYLTTPFFGDVFAVEAMYTKSLAGDETIENAGNRRYYSIAPKLKFGKNVFIMANYSDAKVKGAAASVQSWDIGGAVDFGAAKITAAYAQPKDGTKLDANGNKIKYNRFFVGATVPVGNFALLASYTYSKDKNDLNEKAQQGGLGGTYNLSPRTTLYGIYGQINTSDEVKSGYEVADATNSGFGYRKGAQFGVRHTF</sequence>